<dbReference type="InterPro" id="IPR006702">
    <property type="entry name" value="CASP_dom"/>
</dbReference>
<accession>A0A7N2MNR7</accession>
<feature type="region of interest" description="Disordered" evidence="9">
    <location>
        <begin position="1"/>
        <end position="83"/>
    </location>
</feature>
<name>A0A7N2MNR7_QUELO</name>
<organism evidence="11 12">
    <name type="scientific">Quercus lobata</name>
    <name type="common">Valley oak</name>
    <dbReference type="NCBI Taxonomy" id="97700"/>
    <lineage>
        <taxon>Eukaryota</taxon>
        <taxon>Viridiplantae</taxon>
        <taxon>Streptophyta</taxon>
        <taxon>Embryophyta</taxon>
        <taxon>Tracheophyta</taxon>
        <taxon>Spermatophyta</taxon>
        <taxon>Magnoliopsida</taxon>
        <taxon>eudicotyledons</taxon>
        <taxon>Gunneridae</taxon>
        <taxon>Pentapetalae</taxon>
        <taxon>rosids</taxon>
        <taxon>fabids</taxon>
        <taxon>Fagales</taxon>
        <taxon>Fagaceae</taxon>
        <taxon>Quercus</taxon>
    </lineage>
</organism>
<evidence type="ECO:0000313" key="12">
    <source>
        <dbReference type="Proteomes" id="UP000594261"/>
    </source>
</evidence>
<reference evidence="11 12" key="1">
    <citation type="journal article" date="2016" name="G3 (Bethesda)">
        <title>First Draft Assembly and Annotation of the Genome of a California Endemic Oak Quercus lobata Nee (Fagaceae).</title>
        <authorList>
            <person name="Sork V.L."/>
            <person name="Fitz-Gibbon S.T."/>
            <person name="Puiu D."/>
            <person name="Crepeau M."/>
            <person name="Gugger P.F."/>
            <person name="Sherman R."/>
            <person name="Stevens K."/>
            <person name="Langley C.H."/>
            <person name="Pellegrini M."/>
            <person name="Salzberg S.L."/>
        </authorList>
    </citation>
    <scope>NUCLEOTIDE SEQUENCE [LARGE SCALE GENOMIC DNA]</scope>
    <source>
        <strain evidence="11 12">cv. SW786</strain>
    </source>
</reference>
<dbReference type="AlphaFoldDB" id="A0A7N2MNR7"/>
<evidence type="ECO:0000256" key="6">
    <source>
        <dbReference type="ARBA" id="ARBA00022989"/>
    </source>
</evidence>
<keyword evidence="7 8" id="KW-0472">Membrane</keyword>
<keyword evidence="6 8" id="KW-1133">Transmembrane helix</keyword>
<keyword evidence="12" id="KW-1185">Reference proteome</keyword>
<feature type="transmembrane region" description="Helical" evidence="8">
    <location>
        <begin position="288"/>
        <end position="306"/>
    </location>
</feature>
<evidence type="ECO:0000256" key="7">
    <source>
        <dbReference type="ARBA" id="ARBA00023136"/>
    </source>
</evidence>
<feature type="transmembrane region" description="Helical" evidence="8">
    <location>
        <begin position="318"/>
        <end position="348"/>
    </location>
</feature>
<feature type="compositionally biased region" description="Low complexity" evidence="9">
    <location>
        <begin position="8"/>
        <end position="26"/>
    </location>
</feature>
<dbReference type="GO" id="GO:0005886">
    <property type="term" value="C:plasma membrane"/>
    <property type="evidence" value="ECO:0007669"/>
    <property type="project" value="UniProtKB-SubCell"/>
</dbReference>
<protein>
    <recommendedName>
        <fullName evidence="8">CASP-like protein</fullName>
    </recommendedName>
</protein>
<feature type="transmembrane region" description="Helical" evidence="8">
    <location>
        <begin position="259"/>
        <end position="282"/>
    </location>
</feature>
<evidence type="ECO:0000259" key="10">
    <source>
        <dbReference type="Pfam" id="PF04535"/>
    </source>
</evidence>
<feature type="domain" description="Casparian strip membrane protein" evidence="10">
    <location>
        <begin position="287"/>
        <end position="335"/>
    </location>
</feature>
<feature type="domain" description="Casparian strip membrane protein" evidence="10">
    <location>
        <begin position="177"/>
        <end position="273"/>
    </location>
</feature>
<evidence type="ECO:0000256" key="8">
    <source>
        <dbReference type="RuleBase" id="RU361233"/>
    </source>
</evidence>
<dbReference type="Pfam" id="PF04535">
    <property type="entry name" value="CASP_dom"/>
    <property type="match status" value="2"/>
</dbReference>
<dbReference type="Gramene" id="QL10p011886:mrna">
    <property type="protein sequence ID" value="QL10p011886:mrna"/>
    <property type="gene ID" value="QL10p011886"/>
</dbReference>
<sequence length="353" mass="39230">METQTQNQKQSQETLPQQQQQQQNQKNMKKSSSKNSDSSAHYNDSPHSPLRFHSPLRSELGDPPETPPYHSPEASPEKPPLDYSKAVVAVDKYTQFSPQQSTPEKPNLTNNNNNSNAATQTEKSPSPLMVLSRAMREEPPMSVTKVGPSGGGVGRGVEDGRRSAHLAMPRRTKRDMMVEKAALGFRFSEIVLCLISFSVMAADKTQGWSGDSFDRYTEYRYCLSVNVIAFVYSGFQAFDLVSNMISGKHVIRHHLRRHFIFFMDQASSVTSISILSCFLHNGTMQYCNLVLAYLLISASSSAASRVDDWQSNWGKDEFTIMASASVGMAFLAFVAFAFSSLISGYYLFAHGST</sequence>
<dbReference type="PANTHER" id="PTHR33573">
    <property type="entry name" value="CASP-LIKE PROTEIN 4A4"/>
    <property type="match status" value="1"/>
</dbReference>
<evidence type="ECO:0000256" key="4">
    <source>
        <dbReference type="ARBA" id="ARBA00022475"/>
    </source>
</evidence>
<feature type="transmembrane region" description="Helical" evidence="8">
    <location>
        <begin position="221"/>
        <end position="238"/>
    </location>
</feature>
<dbReference type="OMA" id="GYNLCTH"/>
<comment type="similarity">
    <text evidence="2 8">Belongs to the Casparian strip membrane proteins (CASP) family.</text>
</comment>
<dbReference type="EnsemblPlants" id="QL10p011886:mrna">
    <property type="protein sequence ID" value="QL10p011886:mrna"/>
    <property type="gene ID" value="QL10p011886"/>
</dbReference>
<evidence type="ECO:0000256" key="1">
    <source>
        <dbReference type="ARBA" id="ARBA00004651"/>
    </source>
</evidence>
<dbReference type="EMBL" id="LRBV02000010">
    <property type="status" value="NOT_ANNOTATED_CDS"/>
    <property type="molecule type" value="Genomic_DNA"/>
</dbReference>
<dbReference type="InParanoid" id="A0A7N2MNR7"/>
<feature type="compositionally biased region" description="Low complexity" evidence="9">
    <location>
        <begin position="107"/>
        <end position="116"/>
    </location>
</feature>
<keyword evidence="4 8" id="KW-1003">Cell membrane</keyword>
<proteinExistence type="inferred from homology"/>
<evidence type="ECO:0000256" key="2">
    <source>
        <dbReference type="ARBA" id="ARBA00007651"/>
    </source>
</evidence>
<evidence type="ECO:0000256" key="9">
    <source>
        <dbReference type="SAM" id="MobiDB-lite"/>
    </source>
</evidence>
<comment type="subunit">
    <text evidence="3 8">Homodimer and heterodimers.</text>
</comment>
<dbReference type="PANTHER" id="PTHR33573:SF50">
    <property type="entry name" value="CASP-LIKE PROTEIN 4A3"/>
    <property type="match status" value="1"/>
</dbReference>
<dbReference type="Proteomes" id="UP000594261">
    <property type="component" value="Chromosome 10"/>
</dbReference>
<keyword evidence="5 8" id="KW-0812">Transmembrane</keyword>
<evidence type="ECO:0000256" key="5">
    <source>
        <dbReference type="ARBA" id="ARBA00022692"/>
    </source>
</evidence>
<feature type="region of interest" description="Disordered" evidence="9">
    <location>
        <begin position="96"/>
        <end position="159"/>
    </location>
</feature>
<evidence type="ECO:0000256" key="3">
    <source>
        <dbReference type="ARBA" id="ARBA00011489"/>
    </source>
</evidence>
<comment type="subcellular location">
    <subcellularLocation>
        <location evidence="1 8">Cell membrane</location>
        <topology evidence="1 8">Multi-pass membrane protein</topology>
    </subcellularLocation>
</comment>
<reference evidence="11" key="2">
    <citation type="submission" date="2021-01" db="UniProtKB">
        <authorList>
            <consortium name="EnsemblPlants"/>
        </authorList>
    </citation>
    <scope>IDENTIFICATION</scope>
</reference>
<evidence type="ECO:0000313" key="11">
    <source>
        <dbReference type="EnsemblPlants" id="QL10p011886:mrna"/>
    </source>
</evidence>